<evidence type="ECO:0000313" key="1">
    <source>
        <dbReference type="EMBL" id="OEH92334.1"/>
    </source>
</evidence>
<dbReference type="AlphaFoldDB" id="A0A1E5LE51"/>
<accession>A0A1E5LE51</accession>
<sequence length="99" mass="11207">MKLVTTINTLQDKEKQLDKVLEFNNNKVMHLQLKKGASIPEHNAPFNVLVVVRKGKLLFDVSGTKSELTNENFIHLTPLEKHSLEAMEDTDVLVIKIGK</sequence>
<keyword evidence="2" id="KW-1185">Reference proteome</keyword>
<comment type="caution">
    <text evidence="1">The sequence shown here is derived from an EMBL/GenBank/DDBJ whole genome shotgun (WGS) entry which is preliminary data.</text>
</comment>
<gene>
    <name evidence="1" type="ORF">BFG57_16290</name>
</gene>
<proteinExistence type="predicted"/>
<dbReference type="EMBL" id="MJEH01000031">
    <property type="protein sequence ID" value="OEH92334.1"/>
    <property type="molecule type" value="Genomic_DNA"/>
</dbReference>
<evidence type="ECO:0000313" key="2">
    <source>
        <dbReference type="Proteomes" id="UP000095209"/>
    </source>
</evidence>
<dbReference type="InterPro" id="IPR014710">
    <property type="entry name" value="RmlC-like_jellyroll"/>
</dbReference>
<dbReference type="OrthoDB" id="5243866at2"/>
<name>A0A1E5LE51_9BACI</name>
<reference evidence="1 2" key="1">
    <citation type="submission" date="2016-08" db="EMBL/GenBank/DDBJ databases">
        <title>Genome of Bacillus solimangrovi GH2-4.</title>
        <authorList>
            <person name="Lim S."/>
            <person name="Kim B.-C."/>
        </authorList>
    </citation>
    <scope>NUCLEOTIDE SEQUENCE [LARGE SCALE GENOMIC DNA]</scope>
    <source>
        <strain evidence="1 2">GH2-4</strain>
    </source>
</reference>
<protein>
    <recommendedName>
        <fullName evidence="3">AraC-type arabinose-binding/dimerisation domain-containing protein</fullName>
    </recommendedName>
</protein>
<dbReference type="STRING" id="1305675.BFG57_16290"/>
<dbReference type="RefSeq" id="WP_069717617.1">
    <property type="nucleotide sequence ID" value="NZ_MJEH01000031.1"/>
</dbReference>
<dbReference type="SUPFAM" id="SSF51182">
    <property type="entry name" value="RmlC-like cupins"/>
    <property type="match status" value="1"/>
</dbReference>
<evidence type="ECO:0008006" key="3">
    <source>
        <dbReference type="Google" id="ProtNLM"/>
    </source>
</evidence>
<dbReference type="InterPro" id="IPR011051">
    <property type="entry name" value="RmlC_Cupin_sf"/>
</dbReference>
<dbReference type="Proteomes" id="UP000095209">
    <property type="component" value="Unassembled WGS sequence"/>
</dbReference>
<dbReference type="Gene3D" id="2.60.120.10">
    <property type="entry name" value="Jelly Rolls"/>
    <property type="match status" value="1"/>
</dbReference>
<organism evidence="1 2">
    <name type="scientific">Bacillus solimangrovi</name>
    <dbReference type="NCBI Taxonomy" id="1305675"/>
    <lineage>
        <taxon>Bacteria</taxon>
        <taxon>Bacillati</taxon>
        <taxon>Bacillota</taxon>
        <taxon>Bacilli</taxon>
        <taxon>Bacillales</taxon>
        <taxon>Bacillaceae</taxon>
        <taxon>Bacillus</taxon>
    </lineage>
</organism>